<accession>A0ABM4UWU4</accession>
<dbReference type="Proteomes" id="UP001652660">
    <property type="component" value="Chromosome 6e"/>
</dbReference>
<dbReference type="InterPro" id="IPR055298">
    <property type="entry name" value="AtLOH3-like"/>
</dbReference>
<proteinExistence type="predicted"/>
<evidence type="ECO:0000313" key="3">
    <source>
        <dbReference type="RefSeq" id="XP_071911756.1"/>
    </source>
</evidence>
<reference evidence="3 4" key="1">
    <citation type="submission" date="2025-05" db="UniProtKB">
        <authorList>
            <consortium name="RefSeq"/>
        </authorList>
    </citation>
    <scope>IDENTIFICATION</scope>
    <source>
        <tissue evidence="3 4">Leaves</tissue>
    </source>
</reference>
<dbReference type="Pfam" id="PF14291">
    <property type="entry name" value="DUF4371"/>
    <property type="match status" value="1"/>
</dbReference>
<dbReference type="Pfam" id="PF05699">
    <property type="entry name" value="Dimer_Tnp_hAT"/>
    <property type="match status" value="1"/>
</dbReference>
<dbReference type="SMART" id="SM00597">
    <property type="entry name" value="ZnF_TTF"/>
    <property type="match status" value="1"/>
</dbReference>
<feature type="domain" description="TTF-type" evidence="1">
    <location>
        <begin position="103"/>
        <end position="202"/>
    </location>
</feature>
<dbReference type="InterPro" id="IPR012337">
    <property type="entry name" value="RNaseH-like_sf"/>
</dbReference>
<keyword evidence="2" id="KW-1185">Reference proteome</keyword>
<dbReference type="PANTHER" id="PTHR11697">
    <property type="entry name" value="GENERAL TRANSCRIPTION FACTOR 2-RELATED ZINC FINGER PROTEIN"/>
    <property type="match status" value="1"/>
</dbReference>
<evidence type="ECO:0000259" key="1">
    <source>
        <dbReference type="SMART" id="SM00597"/>
    </source>
</evidence>
<dbReference type="RefSeq" id="XP_071911756.1">
    <property type="nucleotide sequence ID" value="XM_072055655.1"/>
</dbReference>
<dbReference type="InterPro" id="IPR008906">
    <property type="entry name" value="HATC_C_dom"/>
</dbReference>
<name>A0ABM4UWU4_COFAR</name>
<dbReference type="PANTHER" id="PTHR11697:SF230">
    <property type="entry name" value="ZINC FINGER, MYM DOMAIN CONTAINING 1"/>
    <property type="match status" value="1"/>
</dbReference>
<dbReference type="GeneID" id="140009590"/>
<sequence>MVKSTTIDAFFKRKIIEDQKHKESDATPSSILSESLVVEPPKKIQRVELEKIDIASLERDPGKRPPIWSYPLNQQDEIRRAYINWGPYQVKHENYPSSGSKKHARHFCSSWFELFPSWLEYSPSIDATFCLSCYLFSKPNGRVELSAFVLGGFKNWKKVNNGDNCAFLRHVGKNPNSFHRIAVKACNDLMNASQHIGTFIEKQSFEQVEINRLRLQVSIDVVRWLAFQGCAFRGRDESEKSLNRGNFHQLIKLLASYNDKVASVVQENAPSNASYTSPEIQKEILYIFSNKVRKEICQEIGNSKFCIIVDEARDESKREQMALVLRYVDKEGCICERFFGVIHVRDTMALTLKEAIFSTLSQHNLAIHNIRGQGYDGASNMRGEWNGLQALICHECPYAYYIHCLAHRLQLALVAASREVASVHQFFSNLVFIINIVTASSKRNDELKEAQAIEIATKIANGELETGRGLNQIGTLKRAGDTRWGSHLDSISSLLKMFNATCVVLSNIAADGGSYSQRGDANFALNQLLSFGFVFTLHLMKDIMEITHHLCMALQRKSQDILNGMHLVSSTTKLLKNFRDSGWNDFLVKVKLFCEQHQIDIPDMNAQYIARRGRSRGHHDEISVEHYYRVDIFIATIDYQLQELHSRFNDHTVELLVLSTALDPRNGFMLFKIDDICKLAEKFYPNDFMEQELVRLRIELQHFELDIPNHPELQELSGIHELCQGLVKTRKSVMYPLIDRLIRLVLTLPVSTATTERAFSIMKIIKTKLRNKMEDNFLNDCLTVYIEKEVAEKFSSDSIIDEFSSMKERRAQFTCKKRC</sequence>
<evidence type="ECO:0000313" key="4">
    <source>
        <dbReference type="RefSeq" id="XP_071911757.1"/>
    </source>
</evidence>
<evidence type="ECO:0000313" key="2">
    <source>
        <dbReference type="Proteomes" id="UP001652660"/>
    </source>
</evidence>
<protein>
    <submittedName>
        <fullName evidence="3 4">Uncharacterized protein isoform X1</fullName>
    </submittedName>
</protein>
<dbReference type="InterPro" id="IPR006580">
    <property type="entry name" value="Znf_TTF"/>
</dbReference>
<gene>
    <name evidence="3 4" type="primary">LOC140009590</name>
</gene>
<dbReference type="SUPFAM" id="SSF53098">
    <property type="entry name" value="Ribonuclease H-like"/>
    <property type="match status" value="1"/>
</dbReference>
<dbReference type="InterPro" id="IPR025398">
    <property type="entry name" value="DUF4371"/>
</dbReference>
<dbReference type="RefSeq" id="XP_071911757.1">
    <property type="nucleotide sequence ID" value="XM_072055656.1"/>
</dbReference>
<organism evidence="2 3">
    <name type="scientific">Coffea arabica</name>
    <name type="common">Arabian coffee</name>
    <dbReference type="NCBI Taxonomy" id="13443"/>
    <lineage>
        <taxon>Eukaryota</taxon>
        <taxon>Viridiplantae</taxon>
        <taxon>Streptophyta</taxon>
        <taxon>Embryophyta</taxon>
        <taxon>Tracheophyta</taxon>
        <taxon>Spermatophyta</taxon>
        <taxon>Magnoliopsida</taxon>
        <taxon>eudicotyledons</taxon>
        <taxon>Gunneridae</taxon>
        <taxon>Pentapetalae</taxon>
        <taxon>asterids</taxon>
        <taxon>lamiids</taxon>
        <taxon>Gentianales</taxon>
        <taxon>Rubiaceae</taxon>
        <taxon>Ixoroideae</taxon>
        <taxon>Gardenieae complex</taxon>
        <taxon>Bertiereae - Coffeeae clade</taxon>
        <taxon>Coffeeae</taxon>
        <taxon>Coffea</taxon>
    </lineage>
</organism>